<dbReference type="InterPro" id="IPR001680">
    <property type="entry name" value="WD40_rpt"/>
</dbReference>
<keyword evidence="5" id="KW-1185">Reference proteome</keyword>
<dbReference type="InterPro" id="IPR015943">
    <property type="entry name" value="WD40/YVTN_repeat-like_dom_sf"/>
</dbReference>
<dbReference type="GO" id="GO:1990234">
    <property type="term" value="C:transferase complex"/>
    <property type="evidence" value="ECO:0007669"/>
    <property type="project" value="UniProtKB-ARBA"/>
</dbReference>
<dbReference type="STRING" id="72359.L7JXM3"/>
<dbReference type="SUPFAM" id="SSF50978">
    <property type="entry name" value="WD40 repeat-like"/>
    <property type="match status" value="1"/>
</dbReference>
<evidence type="ECO:0000256" key="3">
    <source>
        <dbReference type="PROSITE-ProRule" id="PRU00221"/>
    </source>
</evidence>
<protein>
    <submittedName>
        <fullName evidence="4">Ribosome Assembly protein</fullName>
    </submittedName>
</protein>
<name>L7JXM3_TRAHO</name>
<dbReference type="PROSITE" id="PS50082">
    <property type="entry name" value="WD_REPEATS_2"/>
    <property type="match status" value="1"/>
</dbReference>
<sequence>MSDSTSEYEVYYPENDLSVQLEVNSEAYSYLEYITLEYPSQTVITHRSKVLVAQGGKHPTIVELKFKNLRKNADFKHKKAKIRGNINRIRSNSHLIVAVGDDKAFFMDNRLEKEAELFGPFSYGLTLTNEYIFMTTRSGEIIKMDIVDQSKNVLKVHEKGIDGLAFVNDLIFSASNDNTLKITDVRTGQTVYTYQSDNNINSVDATNDNFLFGDDSGTVFLNEMRNFKNIDQIKWHKSPINAVKFKNADVFCSLSDEQVCLWDKSFEEEWEYHKYLYFVHQGQSYYKECAFLDDFIITTSQDGLAIFKPIEEVVDA</sequence>
<dbReference type="InParanoid" id="L7JXM3"/>
<keyword evidence="1 3" id="KW-0853">WD repeat</keyword>
<dbReference type="InterPro" id="IPR036322">
    <property type="entry name" value="WD40_repeat_dom_sf"/>
</dbReference>
<dbReference type="Proteomes" id="UP000011185">
    <property type="component" value="Unassembled WGS sequence"/>
</dbReference>
<gene>
    <name evidence="4" type="ORF">THOM_0808</name>
</gene>
<evidence type="ECO:0000256" key="2">
    <source>
        <dbReference type="ARBA" id="ARBA00022737"/>
    </source>
</evidence>
<accession>L7JXM3</accession>
<evidence type="ECO:0000313" key="4">
    <source>
        <dbReference type="EMBL" id="ELQ76198.1"/>
    </source>
</evidence>
<keyword evidence="2" id="KW-0677">Repeat</keyword>
<dbReference type="SMART" id="SM00320">
    <property type="entry name" value="WD40"/>
    <property type="match status" value="3"/>
</dbReference>
<dbReference type="PANTHER" id="PTHR22847:SF637">
    <property type="entry name" value="WD REPEAT DOMAIN 5B"/>
    <property type="match status" value="1"/>
</dbReference>
<evidence type="ECO:0000313" key="5">
    <source>
        <dbReference type="Proteomes" id="UP000011185"/>
    </source>
</evidence>
<dbReference type="AlphaFoldDB" id="L7JXM3"/>
<proteinExistence type="predicted"/>
<evidence type="ECO:0000256" key="1">
    <source>
        <dbReference type="ARBA" id="ARBA00022574"/>
    </source>
</evidence>
<reference evidence="4 5" key="1">
    <citation type="journal article" date="2012" name="PLoS Pathog.">
        <title>The genome of the obligate intracellular parasite Trachipleistophora hominis: new insights into microsporidian genome dynamics and reductive evolution.</title>
        <authorList>
            <person name="Heinz E."/>
            <person name="Williams T.A."/>
            <person name="Nakjang S."/>
            <person name="Noel C.J."/>
            <person name="Swan D.C."/>
            <person name="Goldberg A.V."/>
            <person name="Harris S.R."/>
            <person name="Weinmaier T."/>
            <person name="Markert S."/>
            <person name="Becher D."/>
            <person name="Bernhardt J."/>
            <person name="Dagan T."/>
            <person name="Hacker C."/>
            <person name="Lucocq J.M."/>
            <person name="Schweder T."/>
            <person name="Rattei T."/>
            <person name="Hall N."/>
            <person name="Hirt R.P."/>
            <person name="Embley T.M."/>
        </authorList>
    </citation>
    <scope>NUCLEOTIDE SEQUENCE [LARGE SCALE GENOMIC DNA]</scope>
</reference>
<dbReference type="HOGENOM" id="CLU_787757_0_0_1"/>
<dbReference type="VEuPathDB" id="MicrosporidiaDB:THOM_0808"/>
<dbReference type="Gene3D" id="2.130.10.10">
    <property type="entry name" value="YVTN repeat-like/Quinoprotein amine dehydrogenase"/>
    <property type="match status" value="1"/>
</dbReference>
<dbReference type="OMA" id="WEYHKYL"/>
<feature type="repeat" description="WD" evidence="3">
    <location>
        <begin position="154"/>
        <end position="193"/>
    </location>
</feature>
<organism evidence="4 5">
    <name type="scientific">Trachipleistophora hominis</name>
    <name type="common">Microsporidian parasite</name>
    <dbReference type="NCBI Taxonomy" id="72359"/>
    <lineage>
        <taxon>Eukaryota</taxon>
        <taxon>Fungi</taxon>
        <taxon>Fungi incertae sedis</taxon>
        <taxon>Microsporidia</taxon>
        <taxon>Pleistophoridae</taxon>
        <taxon>Trachipleistophora</taxon>
    </lineage>
</organism>
<dbReference type="PANTHER" id="PTHR22847">
    <property type="entry name" value="WD40 REPEAT PROTEIN"/>
    <property type="match status" value="1"/>
</dbReference>
<dbReference type="OrthoDB" id="2161379at2759"/>
<dbReference type="EMBL" id="JH993860">
    <property type="protein sequence ID" value="ELQ76198.1"/>
    <property type="molecule type" value="Genomic_DNA"/>
</dbReference>